<reference evidence="1" key="1">
    <citation type="journal article" date="2020" name="Nature">
        <title>Giant virus diversity and host interactions through global metagenomics.</title>
        <authorList>
            <person name="Schulz F."/>
            <person name="Roux S."/>
            <person name="Paez-Espino D."/>
            <person name="Jungbluth S."/>
            <person name="Walsh D.A."/>
            <person name="Denef V.J."/>
            <person name="McMahon K.D."/>
            <person name="Konstantinidis K.T."/>
            <person name="Eloe-Fadrosh E.A."/>
            <person name="Kyrpides N.C."/>
            <person name="Woyke T."/>
        </authorList>
    </citation>
    <scope>NUCLEOTIDE SEQUENCE</scope>
    <source>
        <strain evidence="1">GVMAG-M-3300023184-89</strain>
    </source>
</reference>
<organism evidence="1">
    <name type="scientific">viral metagenome</name>
    <dbReference type="NCBI Taxonomy" id="1070528"/>
    <lineage>
        <taxon>unclassified sequences</taxon>
        <taxon>metagenomes</taxon>
        <taxon>organismal metagenomes</taxon>
    </lineage>
</organism>
<evidence type="ECO:0008006" key="2">
    <source>
        <dbReference type="Google" id="ProtNLM"/>
    </source>
</evidence>
<evidence type="ECO:0000313" key="1">
    <source>
        <dbReference type="EMBL" id="QHT92963.1"/>
    </source>
</evidence>
<dbReference type="EMBL" id="MN740198">
    <property type="protein sequence ID" value="QHT92963.1"/>
    <property type="molecule type" value="Genomic_DNA"/>
</dbReference>
<dbReference type="AlphaFoldDB" id="A0A6C0IN69"/>
<proteinExistence type="predicted"/>
<name>A0A6C0IN69_9ZZZZ</name>
<sequence length="315" mass="36170">MNPKNPNTKNANLFMCNLCHFNSSKESNYKVHLLTRKHKILMNPNAVMPNHIVKIHTCKCGKNYKHLSTLCAHRKTCIIPPEELSNMENLTPNTELQNKQIIELLIKENAEMKNIVLEIVKSNGELQKQLVDVCKNTSSISNSHVNSNNNSNNNTFNLQFFLNEQCKDAMNISDFANSIDLQLSDFESVGELGYVEGITKIMLDKLNSMDIYKRPIHCSDAKREIIYVKDHDKWEKEEKDNPKLRYAIKTVSFNNMKLMGLWSSTYPESMDGESRLNDKYMKLIKQSTGGNGEIADSENKIIRRIAKEILIDKKV</sequence>
<protein>
    <recommendedName>
        <fullName evidence="2">C2H2-type domain-containing protein</fullName>
    </recommendedName>
</protein>
<accession>A0A6C0IN69</accession>